<keyword evidence="2" id="KW-1185">Reference proteome</keyword>
<organism evidence="1 2">
    <name type="scientific">Tessaracoccus flavus</name>
    <dbReference type="NCBI Taxonomy" id="1610493"/>
    <lineage>
        <taxon>Bacteria</taxon>
        <taxon>Bacillati</taxon>
        <taxon>Actinomycetota</taxon>
        <taxon>Actinomycetes</taxon>
        <taxon>Propionibacteriales</taxon>
        <taxon>Propionibacteriaceae</taxon>
        <taxon>Tessaracoccus</taxon>
    </lineage>
</organism>
<name>A0A1Q2CGI4_9ACTN</name>
<evidence type="ECO:0000313" key="2">
    <source>
        <dbReference type="Proteomes" id="UP000188324"/>
    </source>
</evidence>
<evidence type="ECO:0000313" key="1">
    <source>
        <dbReference type="EMBL" id="AQP45170.1"/>
    </source>
</evidence>
<accession>A0A1Q2CGI4</accession>
<gene>
    <name evidence="1" type="ORF">RPIT_10490</name>
</gene>
<dbReference type="KEGG" id="tfl:RPIT_10490"/>
<dbReference type="STRING" id="1610493.RPIT_10490"/>
<sequence>MKLRSLIVSLASGALIATGLIVPPAHAVDPVVRVSCPAVAAVNKALGTTTLTHLTSRLDACSYASQPIAHSTDAQLIMVLDRGTPADTQRAIEDGWPNDYPYSFSPVPVPELGAGAFWWADASPMMAHWQVSPGLVGLLTGGLLTPQNLAATARLFRPMMEVYTVPGEHTVNGRRWRTTCEDYSQTERCRTEIWATVITVVGGRYLRTDGWAFNSLTYRWSDRTLWKTNPLGDTGSWTSTDGRQWKTECDNAASGRGACRSYRMTTVVGWTGSAYKQENKWVLNNQVLFT</sequence>
<protein>
    <submittedName>
        <fullName evidence="1">Uncharacterized protein</fullName>
    </submittedName>
</protein>
<proteinExistence type="predicted"/>
<dbReference type="AlphaFoldDB" id="A0A1Q2CGI4"/>
<dbReference type="Proteomes" id="UP000188324">
    <property type="component" value="Chromosome"/>
</dbReference>
<dbReference type="OrthoDB" id="3724831at2"/>
<dbReference type="EMBL" id="CP019605">
    <property type="protein sequence ID" value="AQP45170.1"/>
    <property type="molecule type" value="Genomic_DNA"/>
</dbReference>
<reference evidence="1 2" key="1">
    <citation type="journal article" date="2016" name="Int. J. Syst. Evol. Microbiol.">
        <title>Tessaracoccus flavus sp. nov., isolated from the drainage system of a lindane-producing factory.</title>
        <authorList>
            <person name="Kumari R."/>
            <person name="Singh P."/>
            <person name="Schumann P."/>
            <person name="Lal R."/>
        </authorList>
    </citation>
    <scope>NUCLEOTIDE SEQUENCE [LARGE SCALE GENOMIC DNA]</scope>
    <source>
        <strain evidence="1 2">RP1T</strain>
    </source>
</reference>
<dbReference type="RefSeq" id="WP_077342966.1">
    <property type="nucleotide sequence ID" value="NZ_CP019605.1"/>
</dbReference>